<feature type="transmembrane region" description="Helical" evidence="1">
    <location>
        <begin position="141"/>
        <end position="162"/>
    </location>
</feature>
<comment type="caution">
    <text evidence="3">The sequence shown here is derived from an EMBL/GenBank/DDBJ whole genome shotgun (WGS) entry which is preliminary data.</text>
</comment>
<keyword evidence="1" id="KW-0812">Transmembrane</keyword>
<dbReference type="EMBL" id="LCNO01000023">
    <property type="protein sequence ID" value="KKU57194.1"/>
    <property type="molecule type" value="Genomic_DNA"/>
</dbReference>
<proteinExistence type="predicted"/>
<feature type="transmembrane region" description="Helical" evidence="1">
    <location>
        <begin position="31"/>
        <end position="53"/>
    </location>
</feature>
<evidence type="ECO:0000313" key="3">
    <source>
        <dbReference type="EMBL" id="KKU57194.1"/>
    </source>
</evidence>
<accession>A0A0G1RIS5</accession>
<dbReference type="AlphaFoldDB" id="A0A0G1RIS5"/>
<feature type="transmembrane region" description="Helical" evidence="1">
    <location>
        <begin position="60"/>
        <end position="82"/>
    </location>
</feature>
<dbReference type="Pfam" id="PF00892">
    <property type="entry name" value="EamA"/>
    <property type="match status" value="1"/>
</dbReference>
<name>A0A0G1RIS5_9BACT</name>
<feature type="transmembrane region" description="Helical" evidence="1">
    <location>
        <begin position="208"/>
        <end position="229"/>
    </location>
</feature>
<keyword evidence="1" id="KW-0472">Membrane</keyword>
<keyword evidence="1" id="KW-1133">Transmembrane helix</keyword>
<evidence type="ECO:0000256" key="1">
    <source>
        <dbReference type="SAM" id="Phobius"/>
    </source>
</evidence>
<feature type="domain" description="EamA" evidence="2">
    <location>
        <begin position="1"/>
        <end position="134"/>
    </location>
</feature>
<gene>
    <name evidence="3" type="ORF">UX80_C0023G0002</name>
</gene>
<evidence type="ECO:0000259" key="2">
    <source>
        <dbReference type="Pfam" id="PF00892"/>
    </source>
</evidence>
<feature type="transmembrane region" description="Helical" evidence="1">
    <location>
        <begin position="236"/>
        <end position="255"/>
    </location>
</feature>
<dbReference type="Proteomes" id="UP000034307">
    <property type="component" value="Unassembled WGS sequence"/>
</dbReference>
<dbReference type="GO" id="GO:0016020">
    <property type="term" value="C:membrane"/>
    <property type="evidence" value="ECO:0007669"/>
    <property type="project" value="InterPro"/>
</dbReference>
<reference evidence="3 4" key="1">
    <citation type="journal article" date="2015" name="Nature">
        <title>rRNA introns, odd ribosomes, and small enigmatic genomes across a large radiation of phyla.</title>
        <authorList>
            <person name="Brown C.T."/>
            <person name="Hug L.A."/>
            <person name="Thomas B.C."/>
            <person name="Sharon I."/>
            <person name="Castelle C.J."/>
            <person name="Singh A."/>
            <person name="Wilkins M.J."/>
            <person name="Williams K.H."/>
            <person name="Banfield J.F."/>
        </authorList>
    </citation>
    <scope>NUCLEOTIDE SEQUENCE [LARGE SCALE GENOMIC DNA]</scope>
</reference>
<dbReference type="PANTHER" id="PTHR22911">
    <property type="entry name" value="ACYL-MALONYL CONDENSING ENZYME-RELATED"/>
    <property type="match status" value="1"/>
</dbReference>
<dbReference type="InterPro" id="IPR037185">
    <property type="entry name" value="EmrE-like"/>
</dbReference>
<protein>
    <recommendedName>
        <fullName evidence="2">EamA domain-containing protein</fullName>
    </recommendedName>
</protein>
<feature type="transmembrane region" description="Helical" evidence="1">
    <location>
        <begin position="261"/>
        <end position="281"/>
    </location>
</feature>
<organism evidence="3 4">
    <name type="scientific">Candidatus Amesbacteria bacterium GW2011_GWA2_47_11b</name>
    <dbReference type="NCBI Taxonomy" id="1618358"/>
    <lineage>
        <taxon>Bacteria</taxon>
        <taxon>Candidatus Amesiibacteriota</taxon>
    </lineage>
</organism>
<feature type="transmembrane region" description="Helical" evidence="1">
    <location>
        <begin position="174"/>
        <end position="196"/>
    </location>
</feature>
<dbReference type="Gene3D" id="1.10.3730.20">
    <property type="match status" value="1"/>
</dbReference>
<dbReference type="InterPro" id="IPR000620">
    <property type="entry name" value="EamA_dom"/>
</dbReference>
<evidence type="ECO:0000313" key="4">
    <source>
        <dbReference type="Proteomes" id="UP000034307"/>
    </source>
</evidence>
<feature type="transmembrane region" description="Helical" evidence="1">
    <location>
        <begin position="94"/>
        <end position="111"/>
    </location>
</feature>
<sequence>MGILLALAAAFFAFSWRITVRTKLKLGKNDMAFTALVDFFAALTAAAFIPIFGLRLPANVSLLGIFLLSVVFSAVGDFLILYATKNADTADTSILMPLSNIWVLLLAAVFLKEPLSMFKVLGVVMIVLGSIITLSKGKKLVINKGIVAAFIYGWLITGTILIDKGISSNFSLPVYSAVFYFLSSCVLTLLTGRQPIKKIVAEFKINKFWSAAVGVQWALFSLTLLFAYSQAEASRVIPIMRVFIVMVTLYSVFVLKERERMWQKIAGSLIVTGGALVLAYLK</sequence>
<dbReference type="SUPFAM" id="SSF103481">
    <property type="entry name" value="Multidrug resistance efflux transporter EmrE"/>
    <property type="match status" value="2"/>
</dbReference>